<feature type="domain" description="VTT" evidence="12">
    <location>
        <begin position="194"/>
        <end position="307"/>
    </location>
</feature>
<keyword evidence="8" id="KW-0333">Golgi apparatus</keyword>
<dbReference type="Proteomes" id="UP001215151">
    <property type="component" value="Unassembled WGS sequence"/>
</dbReference>
<organism evidence="13 14">
    <name type="scientific">Trametes cubensis</name>
    <dbReference type="NCBI Taxonomy" id="1111947"/>
    <lineage>
        <taxon>Eukaryota</taxon>
        <taxon>Fungi</taxon>
        <taxon>Dikarya</taxon>
        <taxon>Basidiomycota</taxon>
        <taxon>Agaricomycotina</taxon>
        <taxon>Agaricomycetes</taxon>
        <taxon>Polyporales</taxon>
        <taxon>Polyporaceae</taxon>
        <taxon>Trametes</taxon>
    </lineage>
</organism>
<comment type="similarity">
    <text evidence="3">Belongs to the TVP38/TMEM64 family.</text>
</comment>
<keyword evidence="7 11" id="KW-1133">Transmembrane helix</keyword>
<feature type="transmembrane region" description="Helical" evidence="11">
    <location>
        <begin position="135"/>
        <end position="154"/>
    </location>
</feature>
<feature type="compositionally biased region" description="Low complexity" evidence="10">
    <location>
        <begin position="40"/>
        <end position="53"/>
    </location>
</feature>
<gene>
    <name evidence="13" type="ORF">ONZ51_g11546</name>
</gene>
<accession>A0AAD7X7R6</accession>
<feature type="transmembrane region" description="Helical" evidence="11">
    <location>
        <begin position="328"/>
        <end position="345"/>
    </location>
</feature>
<evidence type="ECO:0000313" key="13">
    <source>
        <dbReference type="EMBL" id="KAJ8457414.1"/>
    </source>
</evidence>
<feature type="compositionally biased region" description="Low complexity" evidence="10">
    <location>
        <begin position="539"/>
        <end position="579"/>
    </location>
</feature>
<feature type="compositionally biased region" description="Basic and acidic residues" evidence="10">
    <location>
        <begin position="667"/>
        <end position="677"/>
    </location>
</feature>
<name>A0AAD7X7R6_9APHY</name>
<feature type="compositionally biased region" description="Pro residues" evidence="10">
    <location>
        <begin position="29"/>
        <end position="39"/>
    </location>
</feature>
<dbReference type="EMBL" id="JAPEVG010000563">
    <property type="protein sequence ID" value="KAJ8457414.1"/>
    <property type="molecule type" value="Genomic_DNA"/>
</dbReference>
<evidence type="ECO:0000256" key="4">
    <source>
        <dbReference type="ARBA" id="ARBA00013533"/>
    </source>
</evidence>
<evidence type="ECO:0000256" key="5">
    <source>
        <dbReference type="ARBA" id="ARBA00020673"/>
    </source>
</evidence>
<evidence type="ECO:0000259" key="12">
    <source>
        <dbReference type="Pfam" id="PF09335"/>
    </source>
</evidence>
<feature type="compositionally biased region" description="Basic and acidic residues" evidence="10">
    <location>
        <begin position="76"/>
        <end position="87"/>
    </location>
</feature>
<feature type="compositionally biased region" description="Pro residues" evidence="10">
    <location>
        <begin position="470"/>
        <end position="481"/>
    </location>
</feature>
<feature type="transmembrane region" description="Helical" evidence="11">
    <location>
        <begin position="199"/>
        <end position="220"/>
    </location>
</feature>
<keyword evidence="9 11" id="KW-0472">Membrane</keyword>
<evidence type="ECO:0000256" key="2">
    <source>
        <dbReference type="ARBA" id="ARBA00004653"/>
    </source>
</evidence>
<feature type="compositionally biased region" description="Pro residues" evidence="10">
    <location>
        <begin position="580"/>
        <end position="589"/>
    </location>
</feature>
<dbReference type="GO" id="GO:0000139">
    <property type="term" value="C:Golgi membrane"/>
    <property type="evidence" value="ECO:0007669"/>
    <property type="project" value="UniProtKB-SubCell"/>
</dbReference>
<dbReference type="PANTHER" id="PTHR47549:SF2">
    <property type="entry name" value="GOLGI APPARATUS MEMBRANE PROTEIN TVP38"/>
    <property type="match status" value="1"/>
</dbReference>
<proteinExistence type="inferred from homology"/>
<evidence type="ECO:0000256" key="6">
    <source>
        <dbReference type="ARBA" id="ARBA00022692"/>
    </source>
</evidence>
<evidence type="ECO:0000256" key="1">
    <source>
        <dbReference type="ARBA" id="ARBA00002978"/>
    </source>
</evidence>
<dbReference type="Pfam" id="PF09335">
    <property type="entry name" value="VTT_dom"/>
    <property type="match status" value="1"/>
</dbReference>
<evidence type="ECO:0000256" key="9">
    <source>
        <dbReference type="ARBA" id="ARBA00023136"/>
    </source>
</evidence>
<feature type="transmembrane region" description="Helical" evidence="11">
    <location>
        <begin position="174"/>
        <end position="192"/>
    </location>
</feature>
<feature type="compositionally biased region" description="Polar residues" evidence="10">
    <location>
        <begin position="482"/>
        <end position="495"/>
    </location>
</feature>
<feature type="compositionally biased region" description="Pro residues" evidence="10">
    <location>
        <begin position="679"/>
        <end position="690"/>
    </location>
</feature>
<sequence>MASAYSAAYSPRSPASNIPYAGVSTASYPYPPHGRPPPHASAASLDSDSSSGHGDPDDDSDTRQFNKHRNNPAMIHSKEANGWDRGRQTNPSNMRAAINRTPSPTPSEAKELAKTSIFDWDAMLKWSYWLRKEWAWYYVAFIVCLIGVILFTVYHKQIVHWLKPAADWMHDLPYGWTIPIGILFVISFPPLFGHEIVAILCGLVWGLWAGFGIVAAGTFIGEVGNFYAFKYCCAARGEKLEKNKLSYACLARVVRDGGFKIALIARLSAIPGHFTTAVFSTCGMSIWTFSIAAVLSLPKQFITVYLGVALEQSEDGTSSTRDTIIKDVVLGVTTLITIGAMWYIYHKMNQAKPQVIYDRRKARQAKLAMSAAPGGSLPYSSVTNPAVLESTASVVFNPTASDAEIPLTAAAYGPAGSSYQQWDASGRAVNRSQPAVYAPKPQRPLPQRQLTGEGYAMDERSRPAQQRTSPLPPGAGYPYPPNASQIPMQRVNASSPPRDPFSDSARVEGVSYQRQAPPRGYGSPPPDAFRSRPTPAHRPSQSYAQGQGQAASSQSPPLPSASRKPPASAPQTPTQTTYFQPPPGAPPVPVQRNAAQAQYQDPFSDPSPAMPNPYERSAARGGHAAEATDATFYTAAGDHSRGPSEVEEESPYAAMAYESSATIHAESGAHARVHGEGEGPPPPAYSVAPP</sequence>
<reference evidence="13" key="1">
    <citation type="submission" date="2022-11" db="EMBL/GenBank/DDBJ databases">
        <title>Genome Sequence of Cubamyces cubensis.</title>
        <authorList>
            <person name="Buettner E."/>
        </authorList>
    </citation>
    <scope>NUCLEOTIDE SEQUENCE</scope>
    <source>
        <strain evidence="13">MPL-01</strain>
    </source>
</reference>
<evidence type="ECO:0000256" key="10">
    <source>
        <dbReference type="SAM" id="MobiDB-lite"/>
    </source>
</evidence>
<feature type="region of interest" description="Disordered" evidence="10">
    <location>
        <begin position="423"/>
        <end position="690"/>
    </location>
</feature>
<comment type="function">
    <text evidence="1">Golgi membrane protein involved in vesicular trafficking and spindle migration.</text>
</comment>
<evidence type="ECO:0000256" key="11">
    <source>
        <dbReference type="SAM" id="Phobius"/>
    </source>
</evidence>
<protein>
    <recommendedName>
        <fullName evidence="4">Golgi apparatus membrane protein TVP38</fullName>
    </recommendedName>
    <alternativeName>
        <fullName evidence="5">Golgi apparatus membrane protein tvp38</fullName>
    </alternativeName>
</protein>
<dbReference type="InterPro" id="IPR051076">
    <property type="entry name" value="Golgi_membrane_TVP38/TMEM64"/>
</dbReference>
<dbReference type="AlphaFoldDB" id="A0AAD7X7R6"/>
<evidence type="ECO:0000256" key="8">
    <source>
        <dbReference type="ARBA" id="ARBA00023034"/>
    </source>
</evidence>
<evidence type="ECO:0000256" key="3">
    <source>
        <dbReference type="ARBA" id="ARBA00008640"/>
    </source>
</evidence>
<feature type="transmembrane region" description="Helical" evidence="11">
    <location>
        <begin position="277"/>
        <end position="297"/>
    </location>
</feature>
<dbReference type="PANTHER" id="PTHR47549">
    <property type="entry name" value="GOLGI APPARATUS MEMBRANE PROTEIN TVP38-RELATED"/>
    <property type="match status" value="1"/>
</dbReference>
<dbReference type="InterPro" id="IPR032816">
    <property type="entry name" value="VTT_dom"/>
</dbReference>
<evidence type="ECO:0000313" key="14">
    <source>
        <dbReference type="Proteomes" id="UP001215151"/>
    </source>
</evidence>
<comment type="subcellular location">
    <subcellularLocation>
        <location evidence="2">Golgi apparatus membrane</location>
        <topology evidence="2">Multi-pass membrane protein</topology>
    </subcellularLocation>
</comment>
<keyword evidence="6 11" id="KW-0812">Transmembrane</keyword>
<feature type="compositionally biased region" description="Low complexity" evidence="10">
    <location>
        <begin position="1"/>
        <end position="16"/>
    </location>
</feature>
<keyword evidence="14" id="KW-1185">Reference proteome</keyword>
<feature type="region of interest" description="Disordered" evidence="10">
    <location>
        <begin position="1"/>
        <end position="108"/>
    </location>
</feature>
<comment type="caution">
    <text evidence="13">The sequence shown here is derived from an EMBL/GenBank/DDBJ whole genome shotgun (WGS) entry which is preliminary data.</text>
</comment>
<evidence type="ECO:0000256" key="7">
    <source>
        <dbReference type="ARBA" id="ARBA00022989"/>
    </source>
</evidence>